<keyword evidence="3 4" id="KW-0472">Membrane</keyword>
<feature type="transmembrane region" description="Helical" evidence="4">
    <location>
        <begin position="340"/>
        <end position="362"/>
    </location>
</feature>
<dbReference type="PROSITE" id="PS50850">
    <property type="entry name" value="MFS"/>
    <property type="match status" value="1"/>
</dbReference>
<dbReference type="PANTHER" id="PTHR23537">
    <property type="match status" value="1"/>
</dbReference>
<evidence type="ECO:0000256" key="1">
    <source>
        <dbReference type="ARBA" id="ARBA00022692"/>
    </source>
</evidence>
<feature type="transmembrane region" description="Helical" evidence="4">
    <location>
        <begin position="368"/>
        <end position="389"/>
    </location>
</feature>
<dbReference type="Proteomes" id="UP001597327">
    <property type="component" value="Unassembled WGS sequence"/>
</dbReference>
<keyword evidence="7" id="KW-1185">Reference proteome</keyword>
<feature type="transmembrane region" description="Helical" evidence="4">
    <location>
        <begin position="305"/>
        <end position="328"/>
    </location>
</feature>
<evidence type="ECO:0000256" key="2">
    <source>
        <dbReference type="ARBA" id="ARBA00022989"/>
    </source>
</evidence>
<dbReference type="Pfam" id="PF06779">
    <property type="entry name" value="MFS_4"/>
    <property type="match status" value="1"/>
</dbReference>
<feature type="transmembrane region" description="Helical" evidence="4">
    <location>
        <begin position="55"/>
        <end position="74"/>
    </location>
</feature>
<feature type="transmembrane region" description="Helical" evidence="4">
    <location>
        <begin position="173"/>
        <end position="190"/>
    </location>
</feature>
<evidence type="ECO:0000313" key="6">
    <source>
        <dbReference type="EMBL" id="MFD1697032.1"/>
    </source>
</evidence>
<evidence type="ECO:0000313" key="7">
    <source>
        <dbReference type="Proteomes" id="UP001597327"/>
    </source>
</evidence>
<protein>
    <submittedName>
        <fullName evidence="6">YbfB/YjiJ family MFS transporter</fullName>
    </submittedName>
</protein>
<dbReference type="Gene3D" id="1.20.1250.20">
    <property type="entry name" value="MFS general substrate transporter like domains"/>
    <property type="match status" value="2"/>
</dbReference>
<evidence type="ECO:0000259" key="5">
    <source>
        <dbReference type="PROSITE" id="PS50850"/>
    </source>
</evidence>
<evidence type="ECO:0000256" key="3">
    <source>
        <dbReference type="ARBA" id="ARBA00023136"/>
    </source>
</evidence>
<dbReference type="EMBL" id="JBHUFA010000013">
    <property type="protein sequence ID" value="MFD1697032.1"/>
    <property type="molecule type" value="Genomic_DNA"/>
</dbReference>
<accession>A0ABW4JXY2</accession>
<comment type="caution">
    <text evidence="6">The sequence shown here is derived from an EMBL/GenBank/DDBJ whole genome shotgun (WGS) entry which is preliminary data.</text>
</comment>
<feature type="transmembrane region" description="Helical" evidence="4">
    <location>
        <begin position="216"/>
        <end position="239"/>
    </location>
</feature>
<dbReference type="PANTHER" id="PTHR23537:SF1">
    <property type="entry name" value="SUGAR TRANSPORTER"/>
    <property type="match status" value="1"/>
</dbReference>
<gene>
    <name evidence="6" type="ORF">ACFSC7_16050</name>
</gene>
<feature type="transmembrane region" description="Helical" evidence="4">
    <location>
        <begin position="112"/>
        <end position="134"/>
    </location>
</feature>
<dbReference type="RefSeq" id="WP_188318951.1">
    <property type="nucleotide sequence ID" value="NZ_JBHUFA010000013.1"/>
</dbReference>
<feature type="transmembrane region" description="Helical" evidence="4">
    <location>
        <begin position="146"/>
        <end position="167"/>
    </location>
</feature>
<proteinExistence type="predicted"/>
<feature type="transmembrane region" description="Helical" evidence="4">
    <location>
        <begin position="251"/>
        <end position="270"/>
    </location>
</feature>
<feature type="transmembrane region" description="Helical" evidence="4">
    <location>
        <begin position="12"/>
        <end position="35"/>
    </location>
</feature>
<feature type="transmembrane region" description="Helical" evidence="4">
    <location>
        <begin position="81"/>
        <end position="100"/>
    </location>
</feature>
<dbReference type="InterPro" id="IPR020846">
    <property type="entry name" value="MFS_dom"/>
</dbReference>
<keyword evidence="2 4" id="KW-1133">Transmembrane helix</keyword>
<organism evidence="6 7">
    <name type="scientific">Roseibium aestuarii</name>
    <dbReference type="NCBI Taxonomy" id="2600299"/>
    <lineage>
        <taxon>Bacteria</taxon>
        <taxon>Pseudomonadati</taxon>
        <taxon>Pseudomonadota</taxon>
        <taxon>Alphaproteobacteria</taxon>
        <taxon>Hyphomicrobiales</taxon>
        <taxon>Stappiaceae</taxon>
        <taxon>Roseibium</taxon>
    </lineage>
</organism>
<sequence length="395" mass="41395">MTQSSLPPARALVIRTYAGGIATQLLTIGIARFAYTPMLTVMQDQGVLDARLSGLLGALIYVGYLLGAMILSVLKNGALRLALFRCGLLLAVAGTFGMGLTDSPWLWGLSRFAAGFAGAAGMLLAAEFILIWLTRHKLRPDLGPHYVGLGIGICLSGVVALLLGHTMAWERQWLILGALAVLLLPLAWILTPAPDGEARRVAGQTNSGHVPATRTWFWLFAAGYFTAGWGYAVGATFSVDILKGLIGSNDAAVIIWILLGLSTSFGAIFGSVAARRFGLQKVLLLCQIGQTLALLGYALPAGPVLPFLSALLFGASFMAVVSLSLMLTGLKMPQNPGAGMARMTLLYGIGQILGPAVTGWLVETSGVYQLSLGLAVGLMVAGLGLTAAANRIETR</sequence>
<reference evidence="7" key="1">
    <citation type="journal article" date="2019" name="Int. J. Syst. Evol. Microbiol.">
        <title>The Global Catalogue of Microorganisms (GCM) 10K type strain sequencing project: providing services to taxonomists for standard genome sequencing and annotation.</title>
        <authorList>
            <consortium name="The Broad Institute Genomics Platform"/>
            <consortium name="The Broad Institute Genome Sequencing Center for Infectious Disease"/>
            <person name="Wu L."/>
            <person name="Ma J."/>
        </authorList>
    </citation>
    <scope>NUCLEOTIDE SEQUENCE [LARGE SCALE GENOMIC DNA]</scope>
    <source>
        <strain evidence="7">JCM 3369</strain>
    </source>
</reference>
<dbReference type="InterPro" id="IPR036259">
    <property type="entry name" value="MFS_trans_sf"/>
</dbReference>
<name>A0ABW4JXY2_9HYPH</name>
<dbReference type="SUPFAM" id="SSF103473">
    <property type="entry name" value="MFS general substrate transporter"/>
    <property type="match status" value="1"/>
</dbReference>
<feature type="transmembrane region" description="Helical" evidence="4">
    <location>
        <begin position="282"/>
        <end position="299"/>
    </location>
</feature>
<evidence type="ECO:0000256" key="4">
    <source>
        <dbReference type="SAM" id="Phobius"/>
    </source>
</evidence>
<keyword evidence="1 4" id="KW-0812">Transmembrane</keyword>
<dbReference type="InterPro" id="IPR010645">
    <property type="entry name" value="MFS_4"/>
</dbReference>
<feature type="domain" description="Major facilitator superfamily (MFS) profile" evidence="5">
    <location>
        <begin position="13"/>
        <end position="395"/>
    </location>
</feature>